<evidence type="ECO:0000313" key="6">
    <source>
        <dbReference type="EMBL" id="EDY55369.2"/>
    </source>
</evidence>
<protein>
    <submittedName>
        <fullName evidence="6">Alpha-N-arabinofuranosidase</fullName>
    </submittedName>
</protein>
<dbReference type="InterPro" id="IPR006710">
    <property type="entry name" value="Glyco_hydro_43"/>
</dbReference>
<gene>
    <name evidence="6" type="ORF">SSEG_08806</name>
</gene>
<dbReference type="AlphaFoldDB" id="B5HRB4"/>
<dbReference type="Proteomes" id="UP000002785">
    <property type="component" value="Chromosome"/>
</dbReference>
<dbReference type="CDD" id="cd18817">
    <property type="entry name" value="GH43f_LbAraf43-like"/>
    <property type="match status" value="1"/>
</dbReference>
<keyword evidence="3 5" id="KW-0378">Hydrolase</keyword>
<evidence type="ECO:0000256" key="2">
    <source>
        <dbReference type="ARBA" id="ARBA00022729"/>
    </source>
</evidence>
<dbReference type="PANTHER" id="PTHR43817">
    <property type="entry name" value="GLYCOSYL HYDROLASE"/>
    <property type="match status" value="1"/>
</dbReference>
<dbReference type="InterPro" id="IPR023296">
    <property type="entry name" value="Glyco_hydro_beta-prop_sf"/>
</dbReference>
<dbReference type="EMBL" id="CM000951">
    <property type="protein sequence ID" value="EDY55369.2"/>
    <property type="molecule type" value="Genomic_DNA"/>
</dbReference>
<dbReference type="PIRSF" id="PIRSF025414">
    <property type="entry name" value="Alpha-L-arabinofuranosidase"/>
    <property type="match status" value="1"/>
</dbReference>
<evidence type="ECO:0000256" key="5">
    <source>
        <dbReference type="RuleBase" id="RU361187"/>
    </source>
</evidence>
<sequence>MVASDPLTSWFPSRTFRLFAITTDVLNIEHLSQDTPTREAVRMSRAPDVPHRRLLLKGALAAGALAATPTVAEAAPRPKKAAPFVNPLVRQRADPYIHRHTDGYYYFTATVPEYDRIVLRRSHTINGLASADESVVWTKHPTGVMGAHIWAPEIHRIGGKWYIYFASAPAESVWDIRIWVLENANPNPFKGTWAEKGQIRTAWETFSLDATTFTHRGSRYLAWAQHEPGLDNNTGIFLSRMANPWTLTGPQIRLSTPEYDWECVGYKVNEGPSVIARNGRLFMSYSASATDWHYCMGLLTADANADLMNPASWSKSPTPVFTSNDTTRQYGPGHNCFTVAEDGRSDVLVYHARQYKEIVGDPLNDPNRHTRVQKLGWHADGTPDFGIPVADTATDTEVAS</sequence>
<accession>B5HRB4</accession>
<evidence type="ECO:0000313" key="7">
    <source>
        <dbReference type="Proteomes" id="UP000002785"/>
    </source>
</evidence>
<name>B5HRB4_STRX2</name>
<dbReference type="GO" id="GO:0004553">
    <property type="term" value="F:hydrolase activity, hydrolyzing O-glycosyl compounds"/>
    <property type="evidence" value="ECO:0007669"/>
    <property type="project" value="InterPro"/>
</dbReference>
<comment type="similarity">
    <text evidence="1 5">Belongs to the glycosyl hydrolase 43 family.</text>
</comment>
<keyword evidence="7" id="KW-1185">Reference proteome</keyword>
<keyword evidence="2" id="KW-0732">Signal</keyword>
<dbReference type="InterPro" id="IPR016828">
    <property type="entry name" value="Alpha-L-arabinofuranosidase"/>
</dbReference>
<dbReference type="eggNOG" id="COG3940">
    <property type="taxonomic scope" value="Bacteria"/>
</dbReference>
<dbReference type="PANTHER" id="PTHR43817:SF1">
    <property type="entry name" value="HYDROLASE, FAMILY 43, PUTATIVE (AFU_ORTHOLOGUE AFUA_3G01660)-RELATED"/>
    <property type="match status" value="1"/>
</dbReference>
<dbReference type="Pfam" id="PF04616">
    <property type="entry name" value="Glyco_hydro_43"/>
    <property type="match status" value="1"/>
</dbReference>
<organism evidence="6 7">
    <name type="scientific">Streptomyces sviceus (strain ATCC 29083 / DSM 924 / JCM 4929 / NBRC 13980 / NCIMB 11184 / NRRL 5439 / UC 5370)</name>
    <dbReference type="NCBI Taxonomy" id="463191"/>
    <lineage>
        <taxon>Bacteria</taxon>
        <taxon>Bacillati</taxon>
        <taxon>Actinomycetota</taxon>
        <taxon>Actinomycetes</taxon>
        <taxon>Kitasatosporales</taxon>
        <taxon>Streptomycetaceae</taxon>
        <taxon>Streptomyces</taxon>
    </lineage>
</organism>
<evidence type="ECO:0000256" key="1">
    <source>
        <dbReference type="ARBA" id="ARBA00009865"/>
    </source>
</evidence>
<dbReference type="HOGENOM" id="CLU_009397_2_1_11"/>
<keyword evidence="4 5" id="KW-0326">Glycosidase</keyword>
<dbReference type="Gene3D" id="2.115.10.20">
    <property type="entry name" value="Glycosyl hydrolase domain, family 43"/>
    <property type="match status" value="1"/>
</dbReference>
<proteinExistence type="inferred from homology"/>
<dbReference type="SUPFAM" id="SSF75005">
    <property type="entry name" value="Arabinanase/levansucrase/invertase"/>
    <property type="match status" value="1"/>
</dbReference>
<evidence type="ECO:0000256" key="3">
    <source>
        <dbReference type="ARBA" id="ARBA00022801"/>
    </source>
</evidence>
<evidence type="ECO:0000256" key="4">
    <source>
        <dbReference type="ARBA" id="ARBA00023295"/>
    </source>
</evidence>
<reference evidence="6" key="1">
    <citation type="submission" date="2009-10" db="EMBL/GenBank/DDBJ databases">
        <title>The genome sequence of Streptomyces sviceus strain ATCC 29083.</title>
        <authorList>
            <consortium name="The Broad Institute Genome Sequencing Platform"/>
            <consortium name="Broad Institute Microbial Sequencing Center"/>
            <person name="Fischbach M."/>
            <person name="Godfrey P."/>
            <person name="Ward D."/>
            <person name="Young S."/>
            <person name="Zeng Q."/>
            <person name="Koehrsen M."/>
            <person name="Alvarado L."/>
            <person name="Berlin A.M."/>
            <person name="Bochicchio J."/>
            <person name="Borenstein D."/>
            <person name="Chapman S.B."/>
            <person name="Chen Z."/>
            <person name="Engels R."/>
            <person name="Freedman E."/>
            <person name="Gellesch M."/>
            <person name="Goldberg J."/>
            <person name="Griggs A."/>
            <person name="Gujja S."/>
            <person name="Heilman E.R."/>
            <person name="Heiman D.I."/>
            <person name="Hepburn T.A."/>
            <person name="Howarth C."/>
            <person name="Jen D."/>
            <person name="Larson L."/>
            <person name="Lewis B."/>
            <person name="Mehta T."/>
            <person name="Park D."/>
            <person name="Pearson M."/>
            <person name="Richards J."/>
            <person name="Roberts A."/>
            <person name="Saif S."/>
            <person name="Shea T.D."/>
            <person name="Shenoy N."/>
            <person name="Sisk P."/>
            <person name="Stolte C."/>
            <person name="Sykes S.N."/>
            <person name="Thomson T."/>
            <person name="Walk T."/>
            <person name="White J."/>
            <person name="Yandava C."/>
            <person name="Straight P."/>
            <person name="Clardy J."/>
            <person name="Hung D."/>
            <person name="Kolter R."/>
            <person name="Mekalanos J."/>
            <person name="Walker S."/>
            <person name="Walsh C.T."/>
            <person name="Wieland-Brown L.C."/>
            <person name="Haas B."/>
            <person name="Nusbaum C."/>
            <person name="Birren B."/>
        </authorList>
    </citation>
    <scope>NUCLEOTIDE SEQUENCE [LARGE SCALE GENOMIC DNA]</scope>
    <source>
        <strain evidence="6">ATCC 29083</strain>
    </source>
</reference>
<dbReference type="GO" id="GO:0005975">
    <property type="term" value="P:carbohydrate metabolic process"/>
    <property type="evidence" value="ECO:0007669"/>
    <property type="project" value="InterPro"/>
</dbReference>